<feature type="transmembrane region" description="Helical" evidence="7">
    <location>
        <begin position="55"/>
        <end position="74"/>
    </location>
</feature>
<evidence type="ECO:0000256" key="5">
    <source>
        <dbReference type="ARBA" id="ARBA00023136"/>
    </source>
</evidence>
<dbReference type="RefSeq" id="WP_060700865.1">
    <property type="nucleotide sequence ID" value="NZ_CP012750.1"/>
</dbReference>
<keyword evidence="4 7" id="KW-1133">Transmembrane helix</keyword>
<feature type="region of interest" description="Disordered" evidence="6">
    <location>
        <begin position="165"/>
        <end position="189"/>
    </location>
</feature>
<reference evidence="9 11" key="1">
    <citation type="submission" date="2019-07" db="EMBL/GenBank/DDBJ databases">
        <title>Complete Genome Sequence of drought tolerant Plant Growth-Promoting Rhizobacterium Glutamicibacter halophytocola DR408.</title>
        <authorList>
            <person name="Nishu S.D."/>
            <person name="Lee T.K."/>
        </authorList>
    </citation>
    <scope>NUCLEOTIDE SEQUENCE [LARGE SCALE GENOMIC DNA]</scope>
    <source>
        <strain evidence="9 11">DR408</strain>
    </source>
</reference>
<evidence type="ECO:0000313" key="11">
    <source>
        <dbReference type="Proteomes" id="UP000320717"/>
    </source>
</evidence>
<dbReference type="OrthoDB" id="9807815at2"/>
<dbReference type="KEGG" id="gar:AOZ07_04275"/>
<evidence type="ECO:0000313" key="10">
    <source>
        <dbReference type="EMBL" id="UUX59742.1"/>
    </source>
</evidence>
<dbReference type="AlphaFoldDB" id="A0A5B8IT68"/>
<dbReference type="EMBL" id="CP042260">
    <property type="protein sequence ID" value="QDY67558.1"/>
    <property type="molecule type" value="Genomic_DNA"/>
</dbReference>
<evidence type="ECO:0000313" key="12">
    <source>
        <dbReference type="Proteomes" id="UP001060018"/>
    </source>
</evidence>
<comment type="subcellular location">
    <subcellularLocation>
        <location evidence="1">Membrane</location>
        <topology evidence="1">Multi-pass membrane protein</topology>
    </subcellularLocation>
</comment>
<sequence>MLERIKSKIAGLISLFWREVAKFGVVGGVAFIIDSGIYVWLLHGSMSDSQVKAKIIAGVVATIFSWVANRYWTFRHRRQANVVRELVMFIIMNAIGLGIAAACVWVTKYWMGLTDPTSVFIAGSVVGLILGTIFRFFAYRFWVFGKEMDQEEEFAHDHELLGRPKTDIGAAANGSTGPTDTGSTPKVLR</sequence>
<organism evidence="10 12">
    <name type="scientific">Glutamicibacter halophytocola</name>
    <dbReference type="NCBI Taxonomy" id="1933880"/>
    <lineage>
        <taxon>Bacteria</taxon>
        <taxon>Bacillati</taxon>
        <taxon>Actinomycetota</taxon>
        <taxon>Actinomycetes</taxon>
        <taxon>Micrococcales</taxon>
        <taxon>Micrococcaceae</taxon>
        <taxon>Glutamicibacter</taxon>
    </lineage>
</organism>
<evidence type="ECO:0000256" key="2">
    <source>
        <dbReference type="ARBA" id="ARBA00009399"/>
    </source>
</evidence>
<dbReference type="GO" id="GO:0000271">
    <property type="term" value="P:polysaccharide biosynthetic process"/>
    <property type="evidence" value="ECO:0007669"/>
    <property type="project" value="InterPro"/>
</dbReference>
<dbReference type="Proteomes" id="UP000320717">
    <property type="component" value="Chromosome"/>
</dbReference>
<feature type="domain" description="GtrA/DPMS transmembrane" evidence="8">
    <location>
        <begin position="22"/>
        <end position="144"/>
    </location>
</feature>
<dbReference type="PANTHER" id="PTHR38459:SF1">
    <property type="entry name" value="PROPHAGE BACTOPRENOL-LINKED GLUCOSE TRANSLOCASE HOMOLOG"/>
    <property type="match status" value="1"/>
</dbReference>
<dbReference type="Pfam" id="PF04138">
    <property type="entry name" value="GtrA_DPMS_TM"/>
    <property type="match status" value="1"/>
</dbReference>
<keyword evidence="11" id="KW-1185">Reference proteome</keyword>
<protein>
    <submittedName>
        <fullName evidence="10">GtrA family protein</fullName>
    </submittedName>
</protein>
<dbReference type="Proteomes" id="UP001060018">
    <property type="component" value="Chromosome"/>
</dbReference>
<evidence type="ECO:0000256" key="1">
    <source>
        <dbReference type="ARBA" id="ARBA00004141"/>
    </source>
</evidence>
<dbReference type="InterPro" id="IPR007267">
    <property type="entry name" value="GtrA_DPMS_TM"/>
</dbReference>
<evidence type="ECO:0000256" key="3">
    <source>
        <dbReference type="ARBA" id="ARBA00022692"/>
    </source>
</evidence>
<feature type="transmembrane region" description="Helical" evidence="7">
    <location>
        <begin position="86"/>
        <end position="107"/>
    </location>
</feature>
<dbReference type="InterPro" id="IPR051401">
    <property type="entry name" value="GtrA_CellWall_Glycosyl"/>
</dbReference>
<name>A0A5B8IT68_9MICC</name>
<evidence type="ECO:0000256" key="7">
    <source>
        <dbReference type="SAM" id="Phobius"/>
    </source>
</evidence>
<evidence type="ECO:0000313" key="9">
    <source>
        <dbReference type="EMBL" id="QDY67558.1"/>
    </source>
</evidence>
<accession>A0A5B8IT68</accession>
<feature type="transmembrane region" description="Helical" evidence="7">
    <location>
        <begin position="119"/>
        <end position="138"/>
    </location>
</feature>
<keyword evidence="3 7" id="KW-0812">Transmembrane</keyword>
<comment type="similarity">
    <text evidence="2">Belongs to the GtrA family.</text>
</comment>
<evidence type="ECO:0000256" key="6">
    <source>
        <dbReference type="SAM" id="MobiDB-lite"/>
    </source>
</evidence>
<proteinExistence type="inferred from homology"/>
<evidence type="ECO:0000256" key="4">
    <source>
        <dbReference type="ARBA" id="ARBA00022989"/>
    </source>
</evidence>
<feature type="compositionally biased region" description="Low complexity" evidence="6">
    <location>
        <begin position="174"/>
        <end position="189"/>
    </location>
</feature>
<dbReference type="GO" id="GO:0005886">
    <property type="term" value="C:plasma membrane"/>
    <property type="evidence" value="ECO:0007669"/>
    <property type="project" value="TreeGrafter"/>
</dbReference>
<dbReference type="PANTHER" id="PTHR38459">
    <property type="entry name" value="PROPHAGE BACTOPRENOL-LINKED GLUCOSE TRANSLOCASE HOMOLOG"/>
    <property type="match status" value="1"/>
</dbReference>
<evidence type="ECO:0000259" key="8">
    <source>
        <dbReference type="Pfam" id="PF04138"/>
    </source>
</evidence>
<keyword evidence="5 7" id="KW-0472">Membrane</keyword>
<reference evidence="10" key="2">
    <citation type="journal article" date="2022" name="Pest Manag. Sci.">
        <title>Glutamicibacter halophytocola-mediated host fitness of potato tuber moth on Solanaceae crops.</title>
        <authorList>
            <person name="Wang W."/>
            <person name="Xiao G."/>
            <person name="Du G."/>
            <person name="Chang L."/>
            <person name="Yang Y."/>
            <person name="Ye J."/>
            <person name="Chen B."/>
        </authorList>
    </citation>
    <scope>NUCLEOTIDE SEQUENCE</scope>
    <source>
        <strain evidence="10">S2</strain>
    </source>
</reference>
<feature type="transmembrane region" description="Helical" evidence="7">
    <location>
        <begin position="20"/>
        <end position="43"/>
    </location>
</feature>
<gene>
    <name evidence="9" type="ORF">FQA45_15290</name>
    <name evidence="10" type="ORF">NUH22_03695</name>
</gene>
<dbReference type="EMBL" id="CP102487">
    <property type="protein sequence ID" value="UUX59742.1"/>
    <property type="molecule type" value="Genomic_DNA"/>
</dbReference>